<reference evidence="1 2" key="1">
    <citation type="submission" date="2024-12" db="EMBL/GenBank/DDBJ databases">
        <title>The unique morphological basis and parallel evolutionary history of personate flowers in Penstemon.</title>
        <authorList>
            <person name="Depatie T.H."/>
            <person name="Wessinger C.A."/>
        </authorList>
    </citation>
    <scope>NUCLEOTIDE SEQUENCE [LARGE SCALE GENOMIC DNA]</scope>
    <source>
        <strain evidence="1">WTNN_2</strain>
        <tissue evidence="1">Leaf</tissue>
    </source>
</reference>
<evidence type="ECO:0000313" key="2">
    <source>
        <dbReference type="Proteomes" id="UP001634393"/>
    </source>
</evidence>
<dbReference type="Proteomes" id="UP001634393">
    <property type="component" value="Unassembled WGS sequence"/>
</dbReference>
<sequence length="29" mass="3347">MISIYDKFLQIAHALSYDDKNSNCLDKSL</sequence>
<dbReference type="EMBL" id="JBJXBP010000001">
    <property type="protein sequence ID" value="KAL3851337.1"/>
    <property type="molecule type" value="Genomic_DNA"/>
</dbReference>
<keyword evidence="2" id="KW-1185">Reference proteome</keyword>
<gene>
    <name evidence="1" type="ORF">ACJIZ3_013219</name>
</gene>
<proteinExistence type="predicted"/>
<accession>A0ABD3UQB3</accession>
<evidence type="ECO:0000313" key="1">
    <source>
        <dbReference type="EMBL" id="KAL3851337.1"/>
    </source>
</evidence>
<name>A0ABD3UQB3_9LAMI</name>
<evidence type="ECO:0008006" key="3">
    <source>
        <dbReference type="Google" id="ProtNLM"/>
    </source>
</evidence>
<protein>
    <recommendedName>
        <fullName evidence="3">Maturase K</fullName>
    </recommendedName>
</protein>
<organism evidence="1 2">
    <name type="scientific">Penstemon smallii</name>
    <dbReference type="NCBI Taxonomy" id="265156"/>
    <lineage>
        <taxon>Eukaryota</taxon>
        <taxon>Viridiplantae</taxon>
        <taxon>Streptophyta</taxon>
        <taxon>Embryophyta</taxon>
        <taxon>Tracheophyta</taxon>
        <taxon>Spermatophyta</taxon>
        <taxon>Magnoliopsida</taxon>
        <taxon>eudicotyledons</taxon>
        <taxon>Gunneridae</taxon>
        <taxon>Pentapetalae</taxon>
        <taxon>asterids</taxon>
        <taxon>lamiids</taxon>
        <taxon>Lamiales</taxon>
        <taxon>Plantaginaceae</taxon>
        <taxon>Cheloneae</taxon>
        <taxon>Penstemon</taxon>
    </lineage>
</organism>
<dbReference type="AlphaFoldDB" id="A0ABD3UQB3"/>
<comment type="caution">
    <text evidence="1">The sequence shown here is derived from an EMBL/GenBank/DDBJ whole genome shotgun (WGS) entry which is preliminary data.</text>
</comment>